<dbReference type="GO" id="GO:0006935">
    <property type="term" value="P:chemotaxis"/>
    <property type="evidence" value="ECO:0007669"/>
    <property type="project" value="InterPro"/>
</dbReference>
<evidence type="ECO:0000313" key="3">
    <source>
        <dbReference type="Proteomes" id="UP000253740"/>
    </source>
</evidence>
<dbReference type="EMBL" id="DF970193">
    <property type="protein sequence ID" value="GAP66173.1"/>
    <property type="molecule type" value="Genomic_DNA"/>
</dbReference>
<dbReference type="InterPro" id="IPR002545">
    <property type="entry name" value="CheW-lke_dom"/>
</dbReference>
<dbReference type="Proteomes" id="UP000253740">
    <property type="component" value="Unassembled WGS sequence"/>
</dbReference>
<dbReference type="GO" id="GO:0007165">
    <property type="term" value="P:signal transduction"/>
    <property type="evidence" value="ECO:0007669"/>
    <property type="project" value="InterPro"/>
</dbReference>
<proteinExistence type="predicted"/>
<organism evidence="2">
    <name type="scientific">Mizugakiibacter sediminis</name>
    <dbReference type="NCBI Taxonomy" id="1475481"/>
    <lineage>
        <taxon>Bacteria</taxon>
        <taxon>Pseudomonadati</taxon>
        <taxon>Pseudomonadota</taxon>
        <taxon>Gammaproteobacteria</taxon>
        <taxon>Lysobacterales</taxon>
        <taxon>Rhodanobacteraceae</taxon>
        <taxon>Mizugakiibacter</taxon>
    </lineage>
</organism>
<keyword evidence="3" id="KW-1185">Reference proteome</keyword>
<gene>
    <name evidence="2" type="ORF">MBSD_n1476</name>
</gene>
<dbReference type="SUPFAM" id="SSF50341">
    <property type="entry name" value="CheW-like"/>
    <property type="match status" value="1"/>
</dbReference>
<name>A0A0K8QMU0_9GAMM</name>
<feature type="domain" description="CheW-like" evidence="1">
    <location>
        <begin position="23"/>
        <end position="143"/>
    </location>
</feature>
<protein>
    <submittedName>
        <fullName evidence="2">CheW protein</fullName>
    </submittedName>
</protein>
<sequence length="162" mass="16770">MQRAAEPPPASALPRGGARRYRVCRAAGVRLALPVSEIAEVAPLPALLPPPPAAPAWYAGRWPHDGLEMTVVRLAAVVAPERAAGADAVLVRLGGGYWALACEDAGEERLLDAAEVRWRQAAGARPWLAGTALAARCAVLDVVGLTGMLATALDGDEGDTHG</sequence>
<dbReference type="InterPro" id="IPR036061">
    <property type="entry name" value="CheW-like_dom_sf"/>
</dbReference>
<dbReference type="STRING" id="1475481.GCA_000953855_01504"/>
<evidence type="ECO:0000313" key="2">
    <source>
        <dbReference type="EMBL" id="GAP66173.1"/>
    </source>
</evidence>
<reference evidence="2" key="1">
    <citation type="submission" date="2015-08" db="EMBL/GenBank/DDBJ databases">
        <title>Complete DNA Sequence of Pseudomonas syringae pv. actinidiae, the Causal Agent of Kiwifruit Canker Disease.</title>
        <authorList>
            <person name="Rikkerink E.H.A."/>
            <person name="Fineran P.C."/>
        </authorList>
    </citation>
    <scope>NUCLEOTIDE SEQUENCE</scope>
    <source>
        <strain evidence="2">SkMP5</strain>
    </source>
</reference>
<evidence type="ECO:0000259" key="1">
    <source>
        <dbReference type="Pfam" id="PF01584"/>
    </source>
</evidence>
<dbReference type="AlphaFoldDB" id="A0A0K8QMU0"/>
<accession>A0A0K8QMU0</accession>
<dbReference type="Pfam" id="PF01584">
    <property type="entry name" value="CheW"/>
    <property type="match status" value="1"/>
</dbReference>